<dbReference type="Pfam" id="PF22335">
    <property type="entry name" value="Cas10-Cmr2_palm2"/>
    <property type="match status" value="1"/>
</dbReference>
<protein>
    <recommendedName>
        <fullName evidence="3">GGDEF domain-containing protein</fullName>
    </recommendedName>
</protein>
<dbReference type="InterPro" id="IPR024615">
    <property type="entry name" value="CRISPR-assoc_Cmr2_N"/>
</dbReference>
<dbReference type="PROSITE" id="PS50887">
    <property type="entry name" value="GGDEF"/>
    <property type="match status" value="1"/>
</dbReference>
<dbReference type="GO" id="GO:0000166">
    <property type="term" value="F:nucleotide binding"/>
    <property type="evidence" value="ECO:0007669"/>
    <property type="project" value="UniProtKB-KW"/>
</dbReference>
<feature type="non-terminal residue" evidence="4">
    <location>
        <position position="1"/>
    </location>
</feature>
<evidence type="ECO:0000259" key="3">
    <source>
        <dbReference type="PROSITE" id="PS50887"/>
    </source>
</evidence>
<dbReference type="EMBL" id="SNRY01005741">
    <property type="protein sequence ID" value="KAA6314221.1"/>
    <property type="molecule type" value="Genomic_DNA"/>
</dbReference>
<keyword evidence="1" id="KW-0547">Nucleotide-binding</keyword>
<organism evidence="4">
    <name type="scientific">termite gut metagenome</name>
    <dbReference type="NCBI Taxonomy" id="433724"/>
    <lineage>
        <taxon>unclassified sequences</taxon>
        <taxon>metagenomes</taxon>
        <taxon>organismal metagenomes</taxon>
    </lineage>
</organism>
<name>A0A5J4PZD6_9ZZZZ</name>
<evidence type="ECO:0000256" key="2">
    <source>
        <dbReference type="ARBA" id="ARBA00023118"/>
    </source>
</evidence>
<keyword evidence="2" id="KW-0051">Antiviral defense</keyword>
<dbReference type="Pfam" id="PF12469">
    <property type="entry name" value="Cmr2_N"/>
    <property type="match status" value="1"/>
</dbReference>
<dbReference type="InterPro" id="IPR043128">
    <property type="entry name" value="Rev_trsase/Diguanyl_cyclase"/>
</dbReference>
<sequence>QKPVRGAATPIISTMSLARRPRELWSASYLFSYLMECIIEFVPKEATIISPEKIDENDKKSEVGLYPDRIFIKDMELSMINEMTEKALKKFSERIKISLEDVKNYFNIMGVSLKAEYDKETIDTLNKRLTVLELNNRTVTNQAYERVNELIQNVTHSPLFPHTFDRGIFQSLAKIATHELKDKLMEEKDDDVIYKQIKDKRISGYKSYHKYFCIVYADGDNISKIVSSLDDGKLEKFSGNLLQFGISAFDIIKKYGGMPIYAGGDDLLFIAPVASSPNNNIFNLISQLDDI</sequence>
<proteinExistence type="predicted"/>
<reference evidence="4" key="1">
    <citation type="submission" date="2019-03" db="EMBL/GenBank/DDBJ databases">
        <title>Single cell metagenomics reveals metabolic interactions within the superorganism composed of flagellate Streblomastix strix and complex community of Bacteroidetes bacteria on its surface.</title>
        <authorList>
            <person name="Treitli S.C."/>
            <person name="Kolisko M."/>
            <person name="Husnik F."/>
            <person name="Keeling P."/>
            <person name="Hampl V."/>
        </authorList>
    </citation>
    <scope>NUCLEOTIDE SEQUENCE</scope>
    <source>
        <strain evidence="4">STM</strain>
    </source>
</reference>
<feature type="domain" description="GGDEF" evidence="3">
    <location>
        <begin position="210"/>
        <end position="291"/>
    </location>
</feature>
<accession>A0A5J4PZD6</accession>
<dbReference type="GO" id="GO:0051607">
    <property type="term" value="P:defense response to virus"/>
    <property type="evidence" value="ECO:0007669"/>
    <property type="project" value="UniProtKB-KW"/>
</dbReference>
<dbReference type="InterPro" id="IPR054767">
    <property type="entry name" value="Cas10-Cmr2_palm2"/>
</dbReference>
<comment type="caution">
    <text evidence="4">The sequence shown here is derived from an EMBL/GenBank/DDBJ whole genome shotgun (WGS) entry which is preliminary data.</text>
</comment>
<dbReference type="AlphaFoldDB" id="A0A5J4PZD6"/>
<evidence type="ECO:0000313" key="4">
    <source>
        <dbReference type="EMBL" id="KAA6314221.1"/>
    </source>
</evidence>
<evidence type="ECO:0000256" key="1">
    <source>
        <dbReference type="ARBA" id="ARBA00022741"/>
    </source>
</evidence>
<dbReference type="InterPro" id="IPR000160">
    <property type="entry name" value="GGDEF_dom"/>
</dbReference>
<gene>
    <name evidence="4" type="ORF">EZS27_035131</name>
</gene>
<dbReference type="Gene3D" id="3.30.70.270">
    <property type="match status" value="1"/>
</dbReference>